<organism evidence="3 4">
    <name type="scientific">Sesamum alatum</name>
    <dbReference type="NCBI Taxonomy" id="300844"/>
    <lineage>
        <taxon>Eukaryota</taxon>
        <taxon>Viridiplantae</taxon>
        <taxon>Streptophyta</taxon>
        <taxon>Embryophyta</taxon>
        <taxon>Tracheophyta</taxon>
        <taxon>Spermatophyta</taxon>
        <taxon>Magnoliopsida</taxon>
        <taxon>eudicotyledons</taxon>
        <taxon>Gunneridae</taxon>
        <taxon>Pentapetalae</taxon>
        <taxon>asterids</taxon>
        <taxon>lamiids</taxon>
        <taxon>Lamiales</taxon>
        <taxon>Pedaliaceae</taxon>
        <taxon>Sesamum</taxon>
    </lineage>
</organism>
<feature type="signal peptide" evidence="2">
    <location>
        <begin position="1"/>
        <end position="20"/>
    </location>
</feature>
<evidence type="ECO:0000256" key="1">
    <source>
        <dbReference type="SAM" id="MobiDB-lite"/>
    </source>
</evidence>
<gene>
    <name evidence="3" type="ORF">Salat_2836100</name>
</gene>
<feature type="compositionally biased region" description="Polar residues" evidence="1">
    <location>
        <begin position="166"/>
        <end position="181"/>
    </location>
</feature>
<feature type="region of interest" description="Disordered" evidence="1">
    <location>
        <begin position="256"/>
        <end position="278"/>
    </location>
</feature>
<reference evidence="3" key="1">
    <citation type="submission" date="2020-06" db="EMBL/GenBank/DDBJ databases">
        <authorList>
            <person name="Li T."/>
            <person name="Hu X."/>
            <person name="Zhang T."/>
            <person name="Song X."/>
            <person name="Zhang H."/>
            <person name="Dai N."/>
            <person name="Sheng W."/>
            <person name="Hou X."/>
            <person name="Wei L."/>
        </authorList>
    </citation>
    <scope>NUCLEOTIDE SEQUENCE</scope>
    <source>
        <strain evidence="3">3651</strain>
        <tissue evidence="3">Leaf</tissue>
    </source>
</reference>
<evidence type="ECO:0000313" key="4">
    <source>
        <dbReference type="Proteomes" id="UP001293254"/>
    </source>
</evidence>
<comment type="caution">
    <text evidence="3">The sequence shown here is derived from an EMBL/GenBank/DDBJ whole genome shotgun (WGS) entry which is preliminary data.</text>
</comment>
<reference evidence="3" key="2">
    <citation type="journal article" date="2024" name="Plant">
        <title>Genomic evolution and insights into agronomic trait innovations of Sesamum species.</title>
        <authorList>
            <person name="Miao H."/>
            <person name="Wang L."/>
            <person name="Qu L."/>
            <person name="Liu H."/>
            <person name="Sun Y."/>
            <person name="Le M."/>
            <person name="Wang Q."/>
            <person name="Wei S."/>
            <person name="Zheng Y."/>
            <person name="Lin W."/>
            <person name="Duan Y."/>
            <person name="Cao H."/>
            <person name="Xiong S."/>
            <person name="Wang X."/>
            <person name="Wei L."/>
            <person name="Li C."/>
            <person name="Ma Q."/>
            <person name="Ju M."/>
            <person name="Zhao R."/>
            <person name="Li G."/>
            <person name="Mu C."/>
            <person name="Tian Q."/>
            <person name="Mei H."/>
            <person name="Zhang T."/>
            <person name="Gao T."/>
            <person name="Zhang H."/>
        </authorList>
    </citation>
    <scope>NUCLEOTIDE SEQUENCE</scope>
    <source>
        <strain evidence="3">3651</strain>
    </source>
</reference>
<evidence type="ECO:0000256" key="2">
    <source>
        <dbReference type="SAM" id="SignalP"/>
    </source>
</evidence>
<dbReference type="Proteomes" id="UP001293254">
    <property type="component" value="Unassembled WGS sequence"/>
</dbReference>
<proteinExistence type="predicted"/>
<name>A0AAE2C9T0_9LAMI</name>
<feature type="compositionally biased region" description="Acidic residues" evidence="1">
    <location>
        <begin position="47"/>
        <end position="57"/>
    </location>
</feature>
<evidence type="ECO:0000313" key="3">
    <source>
        <dbReference type="EMBL" id="KAK4414231.1"/>
    </source>
</evidence>
<feature type="compositionally biased region" description="Basic and acidic residues" evidence="1">
    <location>
        <begin position="72"/>
        <end position="98"/>
    </location>
</feature>
<accession>A0AAE2C9T0</accession>
<feature type="compositionally biased region" description="Polar residues" evidence="1">
    <location>
        <begin position="263"/>
        <end position="276"/>
    </location>
</feature>
<keyword evidence="2" id="KW-0732">Signal</keyword>
<keyword evidence="4" id="KW-1185">Reference proteome</keyword>
<sequence length="304" mass="33591">MGRYWLRRVMCLIGMKLWGGLNDYKSSSGGESFDDSDSEYEYKMDEDKDEEGNVGAENDDLVFEGEELVENVVKETDGNNKGKERVEESDAEGLRVEDTEFEDLSGDESIVWSDDELNSNKGSNADEEKGESFPGHNARGCPSKSVSNDPIPPQKLQVRRKGIQGHNVSNEPIPDASSQVPPSAAPQKLQVRSKCRAAIEEPDVVIHKRTRSLQPPLIRKLKNKRAQQQAATAPTMFAQFQQCQKGVKLQEPAPFVNTERGGMSTNEQGSSRSTPSIVKGGKRFVTMANLSNAVSQLNKGKQKM</sequence>
<feature type="region of interest" description="Disordered" evidence="1">
    <location>
        <begin position="72"/>
        <end position="192"/>
    </location>
</feature>
<feature type="chain" id="PRO_5042183076" evidence="2">
    <location>
        <begin position="21"/>
        <end position="304"/>
    </location>
</feature>
<dbReference type="AlphaFoldDB" id="A0AAE2C9T0"/>
<protein>
    <submittedName>
        <fullName evidence="3">Uncharacterized protein</fullName>
    </submittedName>
</protein>
<feature type="region of interest" description="Disordered" evidence="1">
    <location>
        <begin position="24"/>
        <end position="57"/>
    </location>
</feature>
<dbReference type="EMBL" id="JACGWO010000012">
    <property type="protein sequence ID" value="KAK4414231.1"/>
    <property type="molecule type" value="Genomic_DNA"/>
</dbReference>